<dbReference type="PIRSF" id="PIRSF016184">
    <property type="entry name" value="PhzC_PhzF"/>
    <property type="match status" value="1"/>
</dbReference>
<sequence length="233" mass="25094">MESSLLVDVVSVFTDEAGGHGNALGLVRASALSEGREQEIAALLGFSETVFVEELIEHGAHREAVMRIFTPGTELPFAGHPSVGCSWWLDRHGTPVRALRVPAGEVLVRYAGDLTWITGRAEWAPEFEFHQLASAAEVEALDPADVTDGRHYSWAWIDEQAGHVRSRMFAPALGIAEDEATGAAAVRLTTLLQRDLLIDQGAGSRLLTRHLGDGSIEVGGRTRAADPVRLVLA</sequence>
<dbReference type="PANTHER" id="PTHR13774:SF32">
    <property type="entry name" value="ANTISENSE-ENHANCING SEQUENCE 1"/>
    <property type="match status" value="1"/>
</dbReference>
<name>A0ABN3D7W1_9MICO</name>
<keyword evidence="1" id="KW-0413">Isomerase</keyword>
<gene>
    <name evidence="1" type="ORF">GCM10009851_03260</name>
</gene>
<protein>
    <submittedName>
        <fullName evidence="1">PhzF family phenazine biosynthesis isomerase</fullName>
    </submittedName>
</protein>
<dbReference type="GO" id="GO:0016853">
    <property type="term" value="F:isomerase activity"/>
    <property type="evidence" value="ECO:0007669"/>
    <property type="project" value="UniProtKB-KW"/>
</dbReference>
<dbReference type="EMBL" id="BAAAQY010000001">
    <property type="protein sequence ID" value="GAA2223431.1"/>
    <property type="molecule type" value="Genomic_DNA"/>
</dbReference>
<dbReference type="InterPro" id="IPR003719">
    <property type="entry name" value="Phenazine_PhzF-like"/>
</dbReference>
<keyword evidence="2" id="KW-1185">Reference proteome</keyword>
<dbReference type="PANTHER" id="PTHR13774">
    <property type="entry name" value="PHENAZINE BIOSYNTHESIS PROTEIN"/>
    <property type="match status" value="1"/>
</dbReference>
<dbReference type="Pfam" id="PF02567">
    <property type="entry name" value="PhzC-PhzF"/>
    <property type="match status" value="2"/>
</dbReference>
<reference evidence="1 2" key="1">
    <citation type="journal article" date="2019" name="Int. J. Syst. Evol. Microbiol.">
        <title>The Global Catalogue of Microorganisms (GCM) 10K type strain sequencing project: providing services to taxonomists for standard genome sequencing and annotation.</title>
        <authorList>
            <consortium name="The Broad Institute Genomics Platform"/>
            <consortium name="The Broad Institute Genome Sequencing Center for Infectious Disease"/>
            <person name="Wu L."/>
            <person name="Ma J."/>
        </authorList>
    </citation>
    <scope>NUCLEOTIDE SEQUENCE [LARGE SCALE GENOMIC DNA]</scope>
    <source>
        <strain evidence="1 2">JCM 16117</strain>
    </source>
</reference>
<dbReference type="Gene3D" id="3.10.310.10">
    <property type="entry name" value="Diaminopimelate Epimerase, Chain A, domain 1"/>
    <property type="match status" value="2"/>
</dbReference>
<evidence type="ECO:0000313" key="1">
    <source>
        <dbReference type="EMBL" id="GAA2223431.1"/>
    </source>
</evidence>
<dbReference type="Proteomes" id="UP001500929">
    <property type="component" value="Unassembled WGS sequence"/>
</dbReference>
<dbReference type="SUPFAM" id="SSF54506">
    <property type="entry name" value="Diaminopimelate epimerase-like"/>
    <property type="match status" value="1"/>
</dbReference>
<comment type="caution">
    <text evidence="1">The sequence shown here is derived from an EMBL/GenBank/DDBJ whole genome shotgun (WGS) entry which is preliminary data.</text>
</comment>
<accession>A0ABN3D7W1</accession>
<evidence type="ECO:0000313" key="2">
    <source>
        <dbReference type="Proteomes" id="UP001500929"/>
    </source>
</evidence>
<organism evidence="1 2">
    <name type="scientific">Herbiconiux moechotypicola</name>
    <dbReference type="NCBI Taxonomy" id="637393"/>
    <lineage>
        <taxon>Bacteria</taxon>
        <taxon>Bacillati</taxon>
        <taxon>Actinomycetota</taxon>
        <taxon>Actinomycetes</taxon>
        <taxon>Micrococcales</taxon>
        <taxon>Microbacteriaceae</taxon>
        <taxon>Herbiconiux</taxon>
    </lineage>
</organism>
<proteinExistence type="predicted"/>
<dbReference type="RefSeq" id="WP_259477733.1">
    <property type="nucleotide sequence ID" value="NZ_BAAAQY010000001.1"/>
</dbReference>